<dbReference type="InterPro" id="IPR002201">
    <property type="entry name" value="Glyco_trans_9"/>
</dbReference>
<comment type="caution">
    <text evidence="3">The sequence shown here is derived from an EMBL/GenBank/DDBJ whole genome shotgun (WGS) entry which is preliminary data.</text>
</comment>
<dbReference type="EMBL" id="JAQQLE010000001">
    <property type="protein sequence ID" value="MDC7712574.1"/>
    <property type="molecule type" value="Genomic_DNA"/>
</dbReference>
<gene>
    <name evidence="3" type="ORF">PQU96_00300</name>
</gene>
<evidence type="ECO:0000313" key="3">
    <source>
        <dbReference type="EMBL" id="MDC7712574.1"/>
    </source>
</evidence>
<protein>
    <submittedName>
        <fullName evidence="3">Glycosyltransferase family 9 protein</fullName>
    </submittedName>
</protein>
<name>A0ABT5IJ54_9NEIS</name>
<dbReference type="CDD" id="cd03789">
    <property type="entry name" value="GT9_LPS_heptosyltransferase"/>
    <property type="match status" value="1"/>
</dbReference>
<evidence type="ECO:0000256" key="2">
    <source>
        <dbReference type="ARBA" id="ARBA00022679"/>
    </source>
</evidence>
<dbReference type="Gene3D" id="3.40.50.2000">
    <property type="entry name" value="Glycogen Phosphorylase B"/>
    <property type="match status" value="2"/>
</dbReference>
<keyword evidence="4" id="KW-1185">Reference proteome</keyword>
<dbReference type="InterPro" id="IPR051199">
    <property type="entry name" value="LPS_LOS_Heptosyltrfase"/>
</dbReference>
<accession>A0ABT5IJ54</accession>
<dbReference type="Pfam" id="PF01075">
    <property type="entry name" value="Glyco_transf_9"/>
    <property type="match status" value="1"/>
</dbReference>
<dbReference type="RefSeq" id="WP_272770319.1">
    <property type="nucleotide sequence ID" value="NZ_JAQQLE010000001.1"/>
</dbReference>
<evidence type="ECO:0000256" key="1">
    <source>
        <dbReference type="ARBA" id="ARBA00022676"/>
    </source>
</evidence>
<dbReference type="PANTHER" id="PTHR30160:SF1">
    <property type="entry name" value="LIPOPOLYSACCHARIDE 1,2-N-ACETYLGLUCOSAMINETRANSFERASE-RELATED"/>
    <property type="match status" value="1"/>
</dbReference>
<proteinExistence type="predicted"/>
<dbReference type="PANTHER" id="PTHR30160">
    <property type="entry name" value="TETRAACYLDISACCHARIDE 4'-KINASE-RELATED"/>
    <property type="match status" value="1"/>
</dbReference>
<dbReference type="SUPFAM" id="SSF53756">
    <property type="entry name" value="UDP-Glycosyltransferase/glycogen phosphorylase"/>
    <property type="match status" value="1"/>
</dbReference>
<reference evidence="3 4" key="1">
    <citation type="submission" date="2023-01" db="EMBL/GenBank/DDBJ databases">
        <title>Novel species of the genus Vogesella isolated from rivers.</title>
        <authorList>
            <person name="Lu H."/>
        </authorList>
    </citation>
    <scope>NUCLEOTIDE SEQUENCE [LARGE SCALE GENOMIC DNA]</scope>
    <source>
        <strain evidence="3 4">LYT5W</strain>
    </source>
</reference>
<keyword evidence="2" id="KW-0808">Transferase</keyword>
<evidence type="ECO:0000313" key="4">
    <source>
        <dbReference type="Proteomes" id="UP001222030"/>
    </source>
</evidence>
<keyword evidence="1" id="KW-0328">Glycosyltransferase</keyword>
<dbReference type="Proteomes" id="UP001222030">
    <property type="component" value="Unassembled WGS sequence"/>
</dbReference>
<sequence>MKILVIRRDNIGDLVCTTPLIAALRDKYPQAAIYALVNDYNKDVLDGHPLLDGVYFYTKLKHRQAGDSVVRVIWRKLMTYLALRREHFDYAIVAGSGYPKNAVRLAKAARPKHVISFVSEGTDYDAIVDYPIPFTRDHVFRHEVECLAELLVPLGVTQAPGKLSLPPVVVPDVLARRFSTKQRPVIALHISARENSRVWAVEHFCEVIRSCLSRDVDFLLLWAPGAADDPRHPGDDEKAHYIRSQFPDHERLVFYPTRTVKDLMAAFSCADLAVCSDGGGLHLAAGSGACVVGLFEHLEKKTKHWYPWQVPHRVLTSGSEQDWQVGHIPVQAVVDAIDDLLPQAAGASRD</sequence>
<organism evidence="3 4">
    <name type="scientific">Vogesella margarita</name>
    <dbReference type="NCBI Taxonomy" id="2984199"/>
    <lineage>
        <taxon>Bacteria</taxon>
        <taxon>Pseudomonadati</taxon>
        <taxon>Pseudomonadota</taxon>
        <taxon>Betaproteobacteria</taxon>
        <taxon>Neisseriales</taxon>
        <taxon>Chromobacteriaceae</taxon>
        <taxon>Vogesella</taxon>
    </lineage>
</organism>